<dbReference type="SUPFAM" id="SSF68906">
    <property type="entry name" value="SAP domain"/>
    <property type="match status" value="1"/>
</dbReference>
<dbReference type="Pfam" id="PF02037">
    <property type="entry name" value="SAP"/>
    <property type="match status" value="1"/>
</dbReference>
<feature type="compositionally biased region" description="Low complexity" evidence="3">
    <location>
        <begin position="299"/>
        <end position="310"/>
    </location>
</feature>
<keyword evidence="1" id="KW-0597">Phosphoprotein</keyword>
<dbReference type="OrthoDB" id="5837849at2759"/>
<dbReference type="Gene3D" id="1.10.720.30">
    <property type="entry name" value="SAP domain"/>
    <property type="match status" value="1"/>
</dbReference>
<reference evidence="6" key="1">
    <citation type="submission" date="2025-08" db="UniProtKB">
        <authorList>
            <consortium name="RefSeq"/>
        </authorList>
    </citation>
    <scope>IDENTIFICATION</scope>
    <source>
        <tissue evidence="6">Total insect</tissue>
    </source>
</reference>
<feature type="compositionally biased region" description="Basic and acidic residues" evidence="3">
    <location>
        <begin position="202"/>
        <end position="212"/>
    </location>
</feature>
<keyword evidence="6" id="KW-0687">Ribonucleoprotein</keyword>
<sequence length="334" mass="35642">MSDSLKDISKLKVADLKRELKVRGLSTVGNKQELQDRLQVALQDGTDSALLLDDTGTVDTEDILNEDDVLADEDDSSTHAGIDEVNTSLKRHLDEELDEDTVTSTPAGKTSASEAQDNGPPAKKITLNRKALPQAALTVEGTSEQEDKAKEGSDDKKVVKLSEISMKERLALRAVKFGAPVSAEAKKVARAARFGGATSAESKADSKKEARAARFGSSASSVTSAGNVPEVNVDLLKKRAERFGIQPGSKVEVVEMEEKKKKRLERFGLAPEAAATNGSSKITLPKPAITPAAVKPGRIPITAPSSTPSSKANLDDKKKQRAERFKTNTVVSAK</sequence>
<dbReference type="GO" id="GO:1990904">
    <property type="term" value="C:ribonucleoprotein complex"/>
    <property type="evidence" value="ECO:0007669"/>
    <property type="project" value="UniProtKB-KW"/>
</dbReference>
<proteinExistence type="inferred from homology"/>
<dbReference type="InterPro" id="IPR052240">
    <property type="entry name" value="SAP_domain_ribonucleoprotein"/>
</dbReference>
<feature type="region of interest" description="Disordered" evidence="3">
    <location>
        <begin position="272"/>
        <end position="334"/>
    </location>
</feature>
<evidence type="ECO:0000313" key="6">
    <source>
        <dbReference type="RefSeq" id="XP_034239730.1"/>
    </source>
</evidence>
<evidence type="ECO:0000313" key="5">
    <source>
        <dbReference type="Proteomes" id="UP000515158"/>
    </source>
</evidence>
<feature type="region of interest" description="Disordered" evidence="3">
    <location>
        <begin position="194"/>
        <end position="228"/>
    </location>
</feature>
<dbReference type="KEGG" id="tpal:117644405"/>
<dbReference type="GeneID" id="117644405"/>
<dbReference type="PANTHER" id="PTHR46551:SF1">
    <property type="entry name" value="SAP DOMAIN-CONTAINING RIBONUCLEOPROTEIN"/>
    <property type="match status" value="1"/>
</dbReference>
<feature type="compositionally biased region" description="Acidic residues" evidence="3">
    <location>
        <begin position="63"/>
        <end position="75"/>
    </location>
</feature>
<evidence type="ECO:0000256" key="3">
    <source>
        <dbReference type="SAM" id="MobiDB-lite"/>
    </source>
</evidence>
<dbReference type="InterPro" id="IPR036361">
    <property type="entry name" value="SAP_dom_sf"/>
</dbReference>
<keyword evidence="5" id="KW-1185">Reference proteome</keyword>
<dbReference type="Proteomes" id="UP000515158">
    <property type="component" value="Unplaced"/>
</dbReference>
<name>A0A6P8YQX2_THRPL</name>
<organism evidence="6">
    <name type="scientific">Thrips palmi</name>
    <name type="common">Melon thrips</name>
    <dbReference type="NCBI Taxonomy" id="161013"/>
    <lineage>
        <taxon>Eukaryota</taxon>
        <taxon>Metazoa</taxon>
        <taxon>Ecdysozoa</taxon>
        <taxon>Arthropoda</taxon>
        <taxon>Hexapoda</taxon>
        <taxon>Insecta</taxon>
        <taxon>Pterygota</taxon>
        <taxon>Neoptera</taxon>
        <taxon>Paraneoptera</taxon>
        <taxon>Thysanoptera</taxon>
        <taxon>Terebrantia</taxon>
        <taxon>Thripoidea</taxon>
        <taxon>Thripidae</taxon>
        <taxon>Thrips</taxon>
    </lineage>
</organism>
<feature type="compositionally biased region" description="Basic and acidic residues" evidence="3">
    <location>
        <begin position="313"/>
        <end position="326"/>
    </location>
</feature>
<dbReference type="SMART" id="SM00513">
    <property type="entry name" value="SAP"/>
    <property type="match status" value="1"/>
</dbReference>
<feature type="domain" description="SAP" evidence="4">
    <location>
        <begin position="8"/>
        <end position="42"/>
    </location>
</feature>
<gene>
    <name evidence="6" type="primary">LOC117644405</name>
</gene>
<dbReference type="FunCoup" id="A0A6P8YQX2">
    <property type="interactions" value="970"/>
</dbReference>
<dbReference type="GO" id="GO:0005634">
    <property type="term" value="C:nucleus"/>
    <property type="evidence" value="ECO:0007669"/>
    <property type="project" value="TreeGrafter"/>
</dbReference>
<evidence type="ECO:0000256" key="2">
    <source>
        <dbReference type="ARBA" id="ARBA00046328"/>
    </source>
</evidence>
<dbReference type="PROSITE" id="PS50800">
    <property type="entry name" value="SAP"/>
    <property type="match status" value="1"/>
</dbReference>
<protein>
    <submittedName>
        <fullName evidence="6">SAP domain-containing ribonucleoprotein isoform X1</fullName>
    </submittedName>
</protein>
<evidence type="ECO:0000259" key="4">
    <source>
        <dbReference type="PROSITE" id="PS50800"/>
    </source>
</evidence>
<dbReference type="RefSeq" id="XP_034239730.1">
    <property type="nucleotide sequence ID" value="XM_034383839.1"/>
</dbReference>
<dbReference type="InParanoid" id="A0A6P8YQX2"/>
<dbReference type="PANTHER" id="PTHR46551">
    <property type="entry name" value="SAP DOMAIN-CONTAINING RIBONUCLEOPROTEIN"/>
    <property type="match status" value="1"/>
</dbReference>
<dbReference type="InterPro" id="IPR003034">
    <property type="entry name" value="SAP_dom"/>
</dbReference>
<dbReference type="GO" id="GO:0016973">
    <property type="term" value="P:poly(A)+ mRNA export from nucleus"/>
    <property type="evidence" value="ECO:0007669"/>
    <property type="project" value="TreeGrafter"/>
</dbReference>
<feature type="region of interest" description="Disordered" evidence="3">
    <location>
        <begin position="63"/>
        <end position="125"/>
    </location>
</feature>
<feature type="compositionally biased region" description="Polar residues" evidence="3">
    <location>
        <begin position="102"/>
        <end position="116"/>
    </location>
</feature>
<evidence type="ECO:0000256" key="1">
    <source>
        <dbReference type="ARBA" id="ARBA00022553"/>
    </source>
</evidence>
<comment type="similarity">
    <text evidence="2">Belongs to the SAP domain-containing ribonucleoprotein family.</text>
</comment>
<dbReference type="AlphaFoldDB" id="A0A6P8YQX2"/>
<accession>A0A6P8YQX2</accession>